<keyword evidence="3" id="KW-1185">Reference proteome</keyword>
<feature type="compositionally biased region" description="Low complexity" evidence="1">
    <location>
        <begin position="167"/>
        <end position="183"/>
    </location>
</feature>
<feature type="non-terminal residue" evidence="2">
    <location>
        <position position="219"/>
    </location>
</feature>
<sequence length="219" mass="23370">MGVTRSPAAVESATVNRADVLMPRRAASRLTYRVARHVIPPVAFGQTALRGDAETRRQSGGGAGLRRANNEMHAALSLLGPSSPRCVTCRTCDLDSRSCGGGTRDVTGRGTCLIRGHKRSAILMRLKGTASFGKATRFLSGPMQTARPAAASKASQCPRDTLFGQDGARAQRSSRSGSGLVRRTPIRAPSRRDDHVSKGEYRNECRHRNGCIGGCHIAC</sequence>
<evidence type="ECO:0000313" key="3">
    <source>
        <dbReference type="Proteomes" id="UP000837857"/>
    </source>
</evidence>
<gene>
    <name evidence="2" type="ORF">IPOD504_LOCUS14796</name>
</gene>
<organism evidence="2 3">
    <name type="scientific">Iphiclides podalirius</name>
    <name type="common">scarce swallowtail</name>
    <dbReference type="NCBI Taxonomy" id="110791"/>
    <lineage>
        <taxon>Eukaryota</taxon>
        <taxon>Metazoa</taxon>
        <taxon>Ecdysozoa</taxon>
        <taxon>Arthropoda</taxon>
        <taxon>Hexapoda</taxon>
        <taxon>Insecta</taxon>
        <taxon>Pterygota</taxon>
        <taxon>Neoptera</taxon>
        <taxon>Endopterygota</taxon>
        <taxon>Lepidoptera</taxon>
        <taxon>Glossata</taxon>
        <taxon>Ditrysia</taxon>
        <taxon>Papilionoidea</taxon>
        <taxon>Papilionidae</taxon>
        <taxon>Papilioninae</taxon>
        <taxon>Iphiclides</taxon>
    </lineage>
</organism>
<feature type="region of interest" description="Disordered" evidence="1">
    <location>
        <begin position="149"/>
        <end position="197"/>
    </location>
</feature>
<dbReference type="EMBL" id="OW152817">
    <property type="protein sequence ID" value="CAH2069219.1"/>
    <property type="molecule type" value="Genomic_DNA"/>
</dbReference>
<proteinExistence type="predicted"/>
<reference evidence="2" key="1">
    <citation type="submission" date="2022-03" db="EMBL/GenBank/DDBJ databases">
        <authorList>
            <person name="Martin H S."/>
        </authorList>
    </citation>
    <scope>NUCLEOTIDE SEQUENCE</scope>
</reference>
<dbReference type="Proteomes" id="UP000837857">
    <property type="component" value="Chromosome 5"/>
</dbReference>
<evidence type="ECO:0000256" key="1">
    <source>
        <dbReference type="SAM" id="MobiDB-lite"/>
    </source>
</evidence>
<name>A0ABN8J146_9NEOP</name>
<protein>
    <submittedName>
        <fullName evidence="2">Uncharacterized protein</fullName>
    </submittedName>
</protein>
<accession>A0ABN8J146</accession>
<evidence type="ECO:0000313" key="2">
    <source>
        <dbReference type="EMBL" id="CAH2069219.1"/>
    </source>
</evidence>